<proteinExistence type="predicted"/>
<reference evidence="1 2" key="1">
    <citation type="submission" date="2016-10" db="EMBL/GenBank/DDBJ databases">
        <authorList>
            <person name="de Groot N.N."/>
        </authorList>
    </citation>
    <scope>NUCLEOTIDE SEQUENCE [LARGE SCALE GENOMIC DNA]</scope>
    <source>
        <strain evidence="1 2">DSM 18979</strain>
    </source>
</reference>
<name>A0A1I0F004_9FIRM</name>
<dbReference type="RefSeq" id="WP_090444848.1">
    <property type="nucleotide sequence ID" value="NZ_FOHU01000012.1"/>
</dbReference>
<keyword evidence="2" id="KW-1185">Reference proteome</keyword>
<dbReference type="Gene3D" id="1.10.4080.10">
    <property type="entry name" value="ADP-ribosylation/Crystallin J1"/>
    <property type="match status" value="1"/>
</dbReference>
<organism evidence="1 2">
    <name type="scientific">Natronincola peptidivorans</name>
    <dbReference type="NCBI Taxonomy" id="426128"/>
    <lineage>
        <taxon>Bacteria</taxon>
        <taxon>Bacillati</taxon>
        <taxon>Bacillota</taxon>
        <taxon>Clostridia</taxon>
        <taxon>Peptostreptococcales</taxon>
        <taxon>Natronincolaceae</taxon>
        <taxon>Natronincola</taxon>
    </lineage>
</organism>
<evidence type="ECO:0008006" key="3">
    <source>
        <dbReference type="Google" id="ProtNLM"/>
    </source>
</evidence>
<dbReference type="Proteomes" id="UP000199568">
    <property type="component" value="Unassembled WGS sequence"/>
</dbReference>
<dbReference type="STRING" id="426128.SAMN05660297_02620"/>
<dbReference type="AlphaFoldDB" id="A0A1I0F004"/>
<gene>
    <name evidence="1" type="ORF">SAMN05660297_02620</name>
</gene>
<accession>A0A1I0F004</accession>
<sequence length="385" mass="45884">MTTEGKIINSLLWMAHGDALGFLMENTNSKEIALKDFTYCYNKDLVMEKQKGQYSYITELILIMIKCLIDDASEFKIGVDYQRFYEELKLWKYYRHGNVTTILERLNNKDYYTSESYWNNTSGSSISRIIPILIANKNYHVAEIEAYKNLLYLNRHPQVLLAGLILLRSGYLLLEKGFINKKEFIDELKDYLTQLQLKLLNENLRGRLPKNYNIQFEKERIQFLIDLDRFKNDKRKQNSLWNSREMLLSCIDFYFTLQSGNPKSLDGIPLLDKKEIMALSYGLWGINSKEAYERKNLVKDEKSIFNMGQYLYNLRNYQIQRKNNDKQRESKEMQDIFKLKKDERLQHPILNTIRIIEKVETKDYIKVLVKTKIGTYTFLNYKIRQ</sequence>
<dbReference type="SUPFAM" id="SSF101478">
    <property type="entry name" value="ADP-ribosylglycohydrolase"/>
    <property type="match status" value="1"/>
</dbReference>
<evidence type="ECO:0000313" key="1">
    <source>
        <dbReference type="EMBL" id="SET50525.1"/>
    </source>
</evidence>
<evidence type="ECO:0000313" key="2">
    <source>
        <dbReference type="Proteomes" id="UP000199568"/>
    </source>
</evidence>
<dbReference type="OrthoDB" id="1950456at2"/>
<dbReference type="InterPro" id="IPR036705">
    <property type="entry name" value="Ribosyl_crysJ1_sf"/>
</dbReference>
<protein>
    <recommendedName>
        <fullName evidence="3">ADP-ribosylglycohydrolase</fullName>
    </recommendedName>
</protein>
<dbReference type="EMBL" id="FOHU01000012">
    <property type="protein sequence ID" value="SET50525.1"/>
    <property type="molecule type" value="Genomic_DNA"/>
</dbReference>